<gene>
    <name evidence="11" type="primary">ARG8</name>
    <name evidence="11" type="ORF">IWQ62_006239</name>
</gene>
<evidence type="ECO:0000256" key="9">
    <source>
        <dbReference type="ARBA" id="ARBA00022898"/>
    </source>
</evidence>
<dbReference type="PANTHER" id="PTHR11986:SF79">
    <property type="entry name" value="ACETYLORNITHINE AMINOTRANSFERASE, MITOCHONDRIAL"/>
    <property type="match status" value="1"/>
</dbReference>
<dbReference type="Proteomes" id="UP001150925">
    <property type="component" value="Unassembled WGS sequence"/>
</dbReference>
<dbReference type="Pfam" id="PF00202">
    <property type="entry name" value="Aminotran_3"/>
    <property type="match status" value="1"/>
</dbReference>
<dbReference type="Gene3D" id="3.40.640.10">
    <property type="entry name" value="Type I PLP-dependent aspartate aminotransferase-like (Major domain)"/>
    <property type="match status" value="1"/>
</dbReference>
<evidence type="ECO:0000313" key="12">
    <source>
        <dbReference type="Proteomes" id="UP001150925"/>
    </source>
</evidence>
<keyword evidence="12" id="KW-1185">Reference proteome</keyword>
<comment type="similarity">
    <text evidence="4 10">Belongs to the class-III pyridoxal-phosphate-dependent aminotransferase family.</text>
</comment>
<keyword evidence="9 10" id="KW-0663">Pyridoxal phosphate</keyword>
<dbReference type="GO" id="GO:0006526">
    <property type="term" value="P:L-arginine biosynthetic process"/>
    <property type="evidence" value="ECO:0007669"/>
    <property type="project" value="UniProtKB-ARBA"/>
</dbReference>
<name>A0A9W8AI66_9FUNG</name>
<dbReference type="NCBIfam" id="NF002325">
    <property type="entry name" value="PRK01278.1"/>
    <property type="match status" value="1"/>
</dbReference>
<evidence type="ECO:0000256" key="8">
    <source>
        <dbReference type="ARBA" id="ARBA00022679"/>
    </source>
</evidence>
<dbReference type="InterPro" id="IPR015422">
    <property type="entry name" value="PyrdxlP-dep_Trfase_small"/>
</dbReference>
<comment type="cofactor">
    <cofactor evidence="1">
        <name>pyridoxal 5'-phosphate</name>
        <dbReference type="ChEBI" id="CHEBI:597326"/>
    </cofactor>
</comment>
<dbReference type="InterPro" id="IPR015421">
    <property type="entry name" value="PyrdxlP-dep_Trfase_major"/>
</dbReference>
<dbReference type="EMBL" id="JANBPY010003224">
    <property type="protein sequence ID" value="KAJ1952357.1"/>
    <property type="molecule type" value="Genomic_DNA"/>
</dbReference>
<dbReference type="AlphaFoldDB" id="A0A9W8AI66"/>
<proteinExistence type="inferred from homology"/>
<dbReference type="SUPFAM" id="SSF53383">
    <property type="entry name" value="PLP-dependent transferases"/>
    <property type="match status" value="1"/>
</dbReference>
<dbReference type="CDD" id="cd00610">
    <property type="entry name" value="OAT_like"/>
    <property type="match status" value="1"/>
</dbReference>
<evidence type="ECO:0000256" key="1">
    <source>
        <dbReference type="ARBA" id="ARBA00001933"/>
    </source>
</evidence>
<sequence length="476" mass="52253">MVLWRARSLSRVASRTRTSSGLSMFTPTMVRQPARWNHQAVPPYGDSNATAATVSRIDKYQKYTLGVYQQPPMILAKGQGCWVYDTDGRRFLDLSAGIAVNALGHADPQVAQVVGEQAQRLVHLSNLYHNEWSGPLAERLVKTTFQTEQARVGSEEVPAGFNPGKVFFSNSGTEANEGALKFAKKYGNWLAGRYPDRYPQGKQEIVAFSNGFHGRSMGALSATAAPKYQKPFLPLVPGFHHVDFNDTSAMIDAINDRTCAVILEPIQGEGGINMATPEFLAAVRQRCDEMGALLIYDEIQCGIGRTGKLWGFQNYDSVICHPDILTMAKPLANGVPIGAVMLADHVAEVIVAGDHGTTFGGNPLACRVALHVFERISQPEFLERVHSTGEYFKSRVQSQLQAQFPKLIREVRGLGLMIGVEFSQNPAPLVQLARERGMLIITAGNNTVRFVPPLIITEKEIDTAVDILGDCLKAWK</sequence>
<dbReference type="InterPro" id="IPR050103">
    <property type="entry name" value="Class-III_PLP-dep_AT"/>
</dbReference>
<comment type="caution">
    <text evidence="11">The sequence shown here is derived from an EMBL/GenBank/DDBJ whole genome shotgun (WGS) entry which is preliminary data.</text>
</comment>
<dbReference type="EC" id="2.6.1.11" evidence="5"/>
<dbReference type="OrthoDB" id="5419315at2759"/>
<evidence type="ECO:0000256" key="10">
    <source>
        <dbReference type="RuleBase" id="RU003560"/>
    </source>
</evidence>
<evidence type="ECO:0000256" key="5">
    <source>
        <dbReference type="ARBA" id="ARBA00012919"/>
    </source>
</evidence>
<organism evidence="11 12">
    <name type="scientific">Dispira parvispora</name>
    <dbReference type="NCBI Taxonomy" id="1520584"/>
    <lineage>
        <taxon>Eukaryota</taxon>
        <taxon>Fungi</taxon>
        <taxon>Fungi incertae sedis</taxon>
        <taxon>Zoopagomycota</taxon>
        <taxon>Kickxellomycotina</taxon>
        <taxon>Dimargaritomycetes</taxon>
        <taxon>Dimargaritales</taxon>
        <taxon>Dimargaritaceae</taxon>
        <taxon>Dispira</taxon>
    </lineage>
</organism>
<evidence type="ECO:0000256" key="4">
    <source>
        <dbReference type="ARBA" id="ARBA00008954"/>
    </source>
</evidence>
<evidence type="ECO:0000313" key="11">
    <source>
        <dbReference type="EMBL" id="KAJ1952357.1"/>
    </source>
</evidence>
<dbReference type="InterPro" id="IPR004636">
    <property type="entry name" value="AcOrn/SuccOrn_fam"/>
</dbReference>
<reference evidence="11" key="1">
    <citation type="submission" date="2022-07" db="EMBL/GenBank/DDBJ databases">
        <title>Phylogenomic reconstructions and comparative analyses of Kickxellomycotina fungi.</title>
        <authorList>
            <person name="Reynolds N.K."/>
            <person name="Stajich J.E."/>
            <person name="Barry K."/>
            <person name="Grigoriev I.V."/>
            <person name="Crous P."/>
            <person name="Smith M.E."/>
        </authorList>
    </citation>
    <scope>NUCLEOTIDE SEQUENCE</scope>
    <source>
        <strain evidence="11">RSA 1196</strain>
    </source>
</reference>
<dbReference type="PANTHER" id="PTHR11986">
    <property type="entry name" value="AMINOTRANSFERASE CLASS III"/>
    <property type="match status" value="1"/>
</dbReference>
<dbReference type="PIRSF" id="PIRSF000521">
    <property type="entry name" value="Transaminase_4ab_Lys_Orn"/>
    <property type="match status" value="1"/>
</dbReference>
<evidence type="ECO:0000256" key="6">
    <source>
        <dbReference type="ARBA" id="ARBA00022576"/>
    </source>
</evidence>
<dbReference type="PROSITE" id="PS00600">
    <property type="entry name" value="AA_TRANSFER_CLASS_3"/>
    <property type="match status" value="1"/>
</dbReference>
<comment type="pathway">
    <text evidence="3">Amino-acid biosynthesis; L-arginine biosynthesis; N(2)-acetyl-L-ornithine from L-glutamate: step 4/4.</text>
</comment>
<comment type="subcellular location">
    <subcellularLocation>
        <location evidence="2">Mitochondrion</location>
    </subcellularLocation>
</comment>
<accession>A0A9W8AI66</accession>
<dbReference type="InterPro" id="IPR005814">
    <property type="entry name" value="Aminotrans_3"/>
</dbReference>
<dbReference type="NCBIfam" id="TIGR00707">
    <property type="entry name" value="argD"/>
    <property type="match status" value="1"/>
</dbReference>
<dbReference type="InterPro" id="IPR015424">
    <property type="entry name" value="PyrdxlP-dep_Trfase"/>
</dbReference>
<keyword evidence="8 11" id="KW-0808">Transferase</keyword>
<protein>
    <recommendedName>
        <fullName evidence="5">acetylornithine transaminase</fullName>
        <ecNumber evidence="5">2.6.1.11</ecNumber>
    </recommendedName>
</protein>
<dbReference type="GO" id="GO:0003992">
    <property type="term" value="F:N2-acetyl-L-ornithine:2-oxoglutarate 5-aminotransferase activity"/>
    <property type="evidence" value="ECO:0007669"/>
    <property type="project" value="UniProtKB-EC"/>
</dbReference>
<dbReference type="GO" id="GO:0005759">
    <property type="term" value="C:mitochondrial matrix"/>
    <property type="evidence" value="ECO:0007669"/>
    <property type="project" value="TreeGrafter"/>
</dbReference>
<dbReference type="GO" id="GO:0030170">
    <property type="term" value="F:pyridoxal phosphate binding"/>
    <property type="evidence" value="ECO:0007669"/>
    <property type="project" value="InterPro"/>
</dbReference>
<dbReference type="HAMAP" id="MF_01107">
    <property type="entry name" value="ArgD_aminotrans_3"/>
    <property type="match status" value="1"/>
</dbReference>
<evidence type="ECO:0000256" key="2">
    <source>
        <dbReference type="ARBA" id="ARBA00004173"/>
    </source>
</evidence>
<evidence type="ECO:0000256" key="7">
    <source>
        <dbReference type="ARBA" id="ARBA00022605"/>
    </source>
</evidence>
<keyword evidence="6 11" id="KW-0032">Aminotransferase</keyword>
<dbReference type="InterPro" id="IPR049704">
    <property type="entry name" value="Aminotrans_3_PPA_site"/>
</dbReference>
<keyword evidence="7" id="KW-0028">Amino-acid biosynthesis</keyword>
<dbReference type="FunFam" id="3.40.640.10:FF:000004">
    <property type="entry name" value="Acetylornithine aminotransferase"/>
    <property type="match status" value="1"/>
</dbReference>
<evidence type="ECO:0000256" key="3">
    <source>
        <dbReference type="ARBA" id="ARBA00005024"/>
    </source>
</evidence>
<dbReference type="GO" id="GO:0042802">
    <property type="term" value="F:identical protein binding"/>
    <property type="evidence" value="ECO:0007669"/>
    <property type="project" value="TreeGrafter"/>
</dbReference>
<dbReference type="Gene3D" id="3.90.1150.10">
    <property type="entry name" value="Aspartate Aminotransferase, domain 1"/>
    <property type="match status" value="1"/>
</dbReference>